<dbReference type="AlphaFoldDB" id="A0A1H8EXR6"/>
<dbReference type="RefSeq" id="WP_090747257.1">
    <property type="nucleotide sequence ID" value="NZ_FOBW01000010.1"/>
</dbReference>
<proteinExistence type="predicted"/>
<dbReference type="Proteomes" id="UP000198553">
    <property type="component" value="Unassembled WGS sequence"/>
</dbReference>
<name>A0A1H8EXR6_9BACI</name>
<protein>
    <submittedName>
        <fullName evidence="1">Uncharacterized protein YneR</fullName>
    </submittedName>
</protein>
<dbReference type="OrthoDB" id="1645729at2"/>
<organism evidence="1 2">
    <name type="scientific">Mesobacillus persicus</name>
    <dbReference type="NCBI Taxonomy" id="930146"/>
    <lineage>
        <taxon>Bacteria</taxon>
        <taxon>Bacillati</taxon>
        <taxon>Bacillota</taxon>
        <taxon>Bacilli</taxon>
        <taxon>Bacillales</taxon>
        <taxon>Bacillaceae</taxon>
        <taxon>Mesobacillus</taxon>
    </lineage>
</organism>
<keyword evidence="2" id="KW-1185">Reference proteome</keyword>
<evidence type="ECO:0000313" key="1">
    <source>
        <dbReference type="EMBL" id="SEN24265.1"/>
    </source>
</evidence>
<accession>A0A1H8EXR6</accession>
<evidence type="ECO:0000313" key="2">
    <source>
        <dbReference type="Proteomes" id="UP000198553"/>
    </source>
</evidence>
<gene>
    <name evidence="1" type="ORF">SAMN05192533_110144</name>
</gene>
<reference evidence="2" key="1">
    <citation type="submission" date="2016-10" db="EMBL/GenBank/DDBJ databases">
        <authorList>
            <person name="Varghese N."/>
            <person name="Submissions S."/>
        </authorList>
    </citation>
    <scope>NUCLEOTIDE SEQUENCE [LARGE SCALE GENOMIC DNA]</scope>
    <source>
        <strain evidence="2">B48,IBRC-M 10115,DSM 25386,CECT 8001</strain>
    </source>
</reference>
<dbReference type="STRING" id="930146.SAMN05192533_110144"/>
<dbReference type="EMBL" id="FOBW01000010">
    <property type="protein sequence ID" value="SEN24265.1"/>
    <property type="molecule type" value="Genomic_DNA"/>
</dbReference>
<sequence length="98" mass="11510">MMITIENKAYNWFESEFEVPKPFFVRLYPQYAGFGEKNKGYSLAFSLEKPALLATEQEIDGITFYVESNDSWFFDKTNVSIQFCENKKEIFATYAELN</sequence>